<feature type="compositionally biased region" description="Basic and acidic residues" evidence="1">
    <location>
        <begin position="382"/>
        <end position="399"/>
    </location>
</feature>
<evidence type="ECO:0000313" key="2">
    <source>
        <dbReference type="EMBL" id="KAK8515107.1"/>
    </source>
</evidence>
<protein>
    <recommendedName>
        <fullName evidence="4">Zinc knuckle CX2CX4HX4C domain-containing protein</fullName>
    </recommendedName>
</protein>
<accession>A0ABR2C6R1</accession>
<feature type="region of interest" description="Disordered" evidence="1">
    <location>
        <begin position="31"/>
        <end position="60"/>
    </location>
</feature>
<feature type="region of interest" description="Disordered" evidence="1">
    <location>
        <begin position="358"/>
        <end position="399"/>
    </location>
</feature>
<evidence type="ECO:0008006" key="4">
    <source>
        <dbReference type="Google" id="ProtNLM"/>
    </source>
</evidence>
<feature type="region of interest" description="Disordered" evidence="1">
    <location>
        <begin position="203"/>
        <end position="222"/>
    </location>
</feature>
<comment type="caution">
    <text evidence="2">The sequence shown here is derived from an EMBL/GenBank/DDBJ whole genome shotgun (WGS) entry which is preliminary data.</text>
</comment>
<evidence type="ECO:0000256" key="1">
    <source>
        <dbReference type="SAM" id="MobiDB-lite"/>
    </source>
</evidence>
<sequence>MFSVENPNTHVDEHAMQSGHIVRPPEQLLQVSSSPVLERLGSPLEDGRDTKKHRSQGDLVSGDMLNESMETYEVATNGENGPPKVRPSYAKMAATLPQQNSVRMNLNSENEIEVPDEDCIVDESGPFPTIRFVQRLEYEGLNQICFSCGVYGRSMEGCPGMDKHAGESQENNISTHETDRFPSFSSKGADLYGPWMVVEDRRRRAESSNATGKSGEVVERGKPSSRFEVLEVEETPEIADEFNDPRGKSSLPRVPQESIIRNAAYMASNPNKKKKKQQGLEKASDSIVLPSIPGQRTTVFDREASSSKGVHKAVYIAEDGVRNTKAVGVKLSNSKDGVTWVQGTTDQHTVQLDRVSRSGIRSRIEEPPDSEGAVVEEEEFMDGSKMEGVDGSDERLIIQ</sequence>
<dbReference type="Proteomes" id="UP001472677">
    <property type="component" value="Unassembled WGS sequence"/>
</dbReference>
<name>A0ABR2C6R1_9ROSI</name>
<reference evidence="2 3" key="1">
    <citation type="journal article" date="2024" name="G3 (Bethesda)">
        <title>Genome assembly of Hibiscus sabdariffa L. provides insights into metabolisms of medicinal natural products.</title>
        <authorList>
            <person name="Kim T."/>
        </authorList>
    </citation>
    <scope>NUCLEOTIDE SEQUENCE [LARGE SCALE GENOMIC DNA]</scope>
    <source>
        <strain evidence="2">TK-2024</strain>
        <tissue evidence="2">Old leaves</tissue>
    </source>
</reference>
<organism evidence="2 3">
    <name type="scientific">Hibiscus sabdariffa</name>
    <name type="common">roselle</name>
    <dbReference type="NCBI Taxonomy" id="183260"/>
    <lineage>
        <taxon>Eukaryota</taxon>
        <taxon>Viridiplantae</taxon>
        <taxon>Streptophyta</taxon>
        <taxon>Embryophyta</taxon>
        <taxon>Tracheophyta</taxon>
        <taxon>Spermatophyta</taxon>
        <taxon>Magnoliopsida</taxon>
        <taxon>eudicotyledons</taxon>
        <taxon>Gunneridae</taxon>
        <taxon>Pentapetalae</taxon>
        <taxon>rosids</taxon>
        <taxon>malvids</taxon>
        <taxon>Malvales</taxon>
        <taxon>Malvaceae</taxon>
        <taxon>Malvoideae</taxon>
        <taxon>Hibiscus</taxon>
    </lineage>
</organism>
<dbReference type="EMBL" id="JBBPBM010000065">
    <property type="protein sequence ID" value="KAK8515107.1"/>
    <property type="molecule type" value="Genomic_DNA"/>
</dbReference>
<gene>
    <name evidence="2" type="ORF">V6N12_001267</name>
</gene>
<evidence type="ECO:0000313" key="3">
    <source>
        <dbReference type="Proteomes" id="UP001472677"/>
    </source>
</evidence>
<proteinExistence type="predicted"/>
<keyword evidence="3" id="KW-1185">Reference proteome</keyword>